<protein>
    <recommendedName>
        <fullName evidence="3">Haloacid dehalogenase-like hydrolase</fullName>
    </recommendedName>
</protein>
<evidence type="ECO:0008006" key="3">
    <source>
        <dbReference type="Google" id="ProtNLM"/>
    </source>
</evidence>
<accession>A0A560BWR0</accession>
<sequence>MTGRAPLIGLDFDNTIVLYDDVFRGIGEDTGLLPRGFAGGKAEVRAHLRALPDGEAQWTRLQAKVYGPGIARAIPAPGLSGFLAACRAAGAGVAIVSHKTEFAAADPGGVSLRAAAWSWIGAQGLTDPARGGIDPGLIFFEDSRTAKIARIASLGCRCFVDDLEEVFLEPDFPAEVDRILVKHGARHLPAGPFRAFRAWEEIADAVFGSAAA</sequence>
<dbReference type="AlphaFoldDB" id="A0A560BWR0"/>
<dbReference type="RefSeq" id="WP_145689677.1">
    <property type="nucleotide sequence ID" value="NZ_VITH01000016.1"/>
</dbReference>
<comment type="caution">
    <text evidence="1">The sequence shown here is derived from an EMBL/GenBank/DDBJ whole genome shotgun (WGS) entry which is preliminary data.</text>
</comment>
<reference evidence="1 2" key="1">
    <citation type="submission" date="2019-06" db="EMBL/GenBank/DDBJ databases">
        <title>Genomic Encyclopedia of Type Strains, Phase IV (KMG-V): Genome sequencing to study the core and pangenomes of soil and plant-associated prokaryotes.</title>
        <authorList>
            <person name="Whitman W."/>
        </authorList>
    </citation>
    <scope>NUCLEOTIDE SEQUENCE [LARGE SCALE GENOMIC DNA]</scope>
    <source>
        <strain evidence="1 2">BR 11650</strain>
    </source>
</reference>
<organism evidence="1 2">
    <name type="scientific">Azospirillum brasilense</name>
    <dbReference type="NCBI Taxonomy" id="192"/>
    <lineage>
        <taxon>Bacteria</taxon>
        <taxon>Pseudomonadati</taxon>
        <taxon>Pseudomonadota</taxon>
        <taxon>Alphaproteobacteria</taxon>
        <taxon>Rhodospirillales</taxon>
        <taxon>Azospirillaceae</taxon>
        <taxon>Azospirillum</taxon>
    </lineage>
</organism>
<evidence type="ECO:0000313" key="1">
    <source>
        <dbReference type="EMBL" id="TWA77051.1"/>
    </source>
</evidence>
<proteinExistence type="predicted"/>
<dbReference type="EMBL" id="VITH01000016">
    <property type="protein sequence ID" value="TWA77051.1"/>
    <property type="molecule type" value="Genomic_DNA"/>
</dbReference>
<gene>
    <name evidence="1" type="ORF">FBZ83_11643</name>
</gene>
<dbReference type="Proteomes" id="UP000318529">
    <property type="component" value="Unassembled WGS sequence"/>
</dbReference>
<evidence type="ECO:0000313" key="2">
    <source>
        <dbReference type="Proteomes" id="UP000318529"/>
    </source>
</evidence>
<name>A0A560BWR0_AZOBR</name>